<evidence type="ECO:0000313" key="1">
    <source>
        <dbReference type="EMBL" id="KAH7908349.1"/>
    </source>
</evidence>
<reference evidence="1" key="1">
    <citation type="journal article" date="2021" name="New Phytol.">
        <title>Evolutionary innovations through gain and loss of genes in the ectomycorrhizal Boletales.</title>
        <authorList>
            <person name="Wu G."/>
            <person name="Miyauchi S."/>
            <person name="Morin E."/>
            <person name="Kuo A."/>
            <person name="Drula E."/>
            <person name="Varga T."/>
            <person name="Kohler A."/>
            <person name="Feng B."/>
            <person name="Cao Y."/>
            <person name="Lipzen A."/>
            <person name="Daum C."/>
            <person name="Hundley H."/>
            <person name="Pangilinan J."/>
            <person name="Johnson J."/>
            <person name="Barry K."/>
            <person name="LaButti K."/>
            <person name="Ng V."/>
            <person name="Ahrendt S."/>
            <person name="Min B."/>
            <person name="Choi I.G."/>
            <person name="Park H."/>
            <person name="Plett J.M."/>
            <person name="Magnuson J."/>
            <person name="Spatafora J.W."/>
            <person name="Nagy L.G."/>
            <person name="Henrissat B."/>
            <person name="Grigoriev I.V."/>
            <person name="Yang Z.L."/>
            <person name="Xu J."/>
            <person name="Martin F.M."/>
        </authorList>
    </citation>
    <scope>NUCLEOTIDE SEQUENCE</scope>
    <source>
        <strain evidence="1">ATCC 28755</strain>
    </source>
</reference>
<sequence length="663" mass="72581">MRYVSQHICCIPLCTRGENTPNNELLFGIHGSVTEPPPHTCLMFTNRTIPLLHRPSSSRAMSQRMTDDIPPGIHLDTSYVSRPPTPNELPEYEPEPRTQRQNRIRDVTWISSSQWQHSHSSPAPSRHISASQTERTHITTSQPASEFEWENMTISMQGEADNSNSNIYKYQSDGLVEHDLGYAPGVSEVKTGGSGGAKNFVGGFVSGLKRLPKVMSKGRLRERKATTTQNAANTFEPGFSALPRYRSNPQLKSAPPVHLPRVQHQHTESTDMPSVESAPEHPLSPQRPISHRISLHESASATGNGNGNGNFNEDASSHSRPRERLPLSAVHEHFSERSVIHDDRSGGALGLDIPPHSFHPSAEAIASPILASPKPGSDFAKMESPIRAPSDTSLGSQLLRMQQFVRELVELPWVASPVSVQYKPGDSRRAKLNRRRDLKPSASWYQSRRDRSIDLLAGSPNRSQSADFFARSASPPRPAETASDPPPSVPVQPQPTYHPAALPFRVLSPAFFSQRHERSRSPSIDGILSSHGSVDSHGNPLYSHRAYVTQPIFVYPSGIVAGHPTGIVAGQPTGILPGPPSHPGRVPHHHHHTGRHDEPLLFYPPPPAVSRLSSSGSGSSSGSEERGRAGRPIYLVAPPQPVFMPPRQDRGSPHRSRSPVQAS</sequence>
<gene>
    <name evidence="1" type="ORF">BJ138DRAFT_371007</name>
</gene>
<accession>A0ACB8A4C4</accession>
<dbReference type="Proteomes" id="UP000790377">
    <property type="component" value="Unassembled WGS sequence"/>
</dbReference>
<name>A0ACB8A4C4_9AGAM</name>
<organism evidence="1 2">
    <name type="scientific">Hygrophoropsis aurantiaca</name>
    <dbReference type="NCBI Taxonomy" id="72124"/>
    <lineage>
        <taxon>Eukaryota</taxon>
        <taxon>Fungi</taxon>
        <taxon>Dikarya</taxon>
        <taxon>Basidiomycota</taxon>
        <taxon>Agaricomycotina</taxon>
        <taxon>Agaricomycetes</taxon>
        <taxon>Agaricomycetidae</taxon>
        <taxon>Boletales</taxon>
        <taxon>Coniophorineae</taxon>
        <taxon>Hygrophoropsidaceae</taxon>
        <taxon>Hygrophoropsis</taxon>
    </lineage>
</organism>
<protein>
    <submittedName>
        <fullName evidence="1">Uncharacterized protein</fullName>
    </submittedName>
</protein>
<comment type="caution">
    <text evidence="1">The sequence shown here is derived from an EMBL/GenBank/DDBJ whole genome shotgun (WGS) entry which is preliminary data.</text>
</comment>
<evidence type="ECO:0000313" key="2">
    <source>
        <dbReference type="Proteomes" id="UP000790377"/>
    </source>
</evidence>
<keyword evidence="2" id="KW-1185">Reference proteome</keyword>
<proteinExistence type="predicted"/>
<dbReference type="EMBL" id="MU267828">
    <property type="protein sequence ID" value="KAH7908349.1"/>
    <property type="molecule type" value="Genomic_DNA"/>
</dbReference>